<name>A0ABM4AGX0_ZIZJJ</name>
<evidence type="ECO:0000256" key="3">
    <source>
        <dbReference type="ARBA" id="ARBA00022963"/>
    </source>
</evidence>
<protein>
    <submittedName>
        <fullName evidence="7">GDSL esterase/lipase At5g03610-like isoform X1</fullName>
    </submittedName>
</protein>
<dbReference type="InterPro" id="IPR036514">
    <property type="entry name" value="SGNH_hydro_sf"/>
</dbReference>
<dbReference type="PANTHER" id="PTHR46020">
    <property type="entry name" value="OSJNBB0059K02.9 PROTEIN"/>
    <property type="match status" value="1"/>
</dbReference>
<dbReference type="Proteomes" id="UP001652623">
    <property type="component" value="Chromosome 8"/>
</dbReference>
<evidence type="ECO:0000256" key="5">
    <source>
        <dbReference type="SAM" id="Phobius"/>
    </source>
</evidence>
<evidence type="ECO:0000256" key="2">
    <source>
        <dbReference type="ARBA" id="ARBA00022801"/>
    </source>
</evidence>
<dbReference type="Gene3D" id="3.40.50.1110">
    <property type="entry name" value="SGNH hydrolase"/>
    <property type="match status" value="1"/>
</dbReference>
<dbReference type="Pfam" id="PF00657">
    <property type="entry name" value="Lipase_GDSL"/>
    <property type="match status" value="1"/>
</dbReference>
<dbReference type="SUPFAM" id="SSF52266">
    <property type="entry name" value="SGNH hydrolase"/>
    <property type="match status" value="1"/>
</dbReference>
<gene>
    <name evidence="7" type="primary">LOC107413241</name>
</gene>
<keyword evidence="2" id="KW-0378">Hydrolase</keyword>
<evidence type="ECO:0000256" key="1">
    <source>
        <dbReference type="ARBA" id="ARBA00008668"/>
    </source>
</evidence>
<proteinExistence type="inferred from homology"/>
<keyword evidence="5" id="KW-0812">Transmembrane</keyword>
<evidence type="ECO:0000256" key="4">
    <source>
        <dbReference type="ARBA" id="ARBA00023098"/>
    </source>
</evidence>
<feature type="transmembrane region" description="Helical" evidence="5">
    <location>
        <begin position="39"/>
        <end position="58"/>
    </location>
</feature>
<keyword evidence="4" id="KW-0443">Lipid metabolism</keyword>
<keyword evidence="5" id="KW-0472">Membrane</keyword>
<keyword evidence="3" id="KW-0442">Lipid degradation</keyword>
<keyword evidence="5" id="KW-1133">Transmembrane helix</keyword>
<reference evidence="7" key="1">
    <citation type="submission" date="2025-08" db="UniProtKB">
        <authorList>
            <consortium name="RefSeq"/>
        </authorList>
    </citation>
    <scope>IDENTIFICATION</scope>
    <source>
        <tissue evidence="7">Seedling</tissue>
    </source>
</reference>
<feature type="transmembrane region" description="Helical" evidence="5">
    <location>
        <begin position="12"/>
        <end position="32"/>
    </location>
</feature>
<dbReference type="GeneID" id="107413241"/>
<dbReference type="PANTHER" id="PTHR46020:SF4">
    <property type="entry name" value="OS04G0650200 PROTEIN"/>
    <property type="match status" value="1"/>
</dbReference>
<evidence type="ECO:0000313" key="6">
    <source>
        <dbReference type="Proteomes" id="UP001652623"/>
    </source>
</evidence>
<sequence>MPFWTFCAPNLIHNSPGSLFFFQICLYCSVLLTMDKQTIIFISFCCFLFAGIICFLFTEGGARRTKLEGHSGSVKLFVFGDSYADTGNSNKSYAVSWKQPYGITFPRKPAGRFSDGRVLTDYLAWSLGIRSLVPYTRRGDVEKWEVQNGMNFAYGGTGVFNTLEKAPNMSTQISFFQQLLQQKWYTKQDLNSSIALLSLAGNDYGTFVVNHGNNPKDMSDFSKLVVNQLADNIKQILSLGVRKIAVTTIHPLGCLPQITIYSSWNSCNHDWNLLSNFHNQQLWQRMQSLNNTLQTDQKKNVIVVLDLYTAFQSAFAKQKNITGNPLKPCCVGISNGYGCGSVDQSGAKKYSVCKNRELSFFWDMIHPSQKGWHAVYSELQPSLYKLF</sequence>
<comment type="similarity">
    <text evidence="1">Belongs to the 'GDSL' lipolytic enzyme family.</text>
</comment>
<organism evidence="6 7">
    <name type="scientific">Ziziphus jujuba</name>
    <name type="common">Chinese jujube</name>
    <name type="synonym">Ziziphus sativa</name>
    <dbReference type="NCBI Taxonomy" id="326968"/>
    <lineage>
        <taxon>Eukaryota</taxon>
        <taxon>Viridiplantae</taxon>
        <taxon>Streptophyta</taxon>
        <taxon>Embryophyta</taxon>
        <taxon>Tracheophyta</taxon>
        <taxon>Spermatophyta</taxon>
        <taxon>Magnoliopsida</taxon>
        <taxon>eudicotyledons</taxon>
        <taxon>Gunneridae</taxon>
        <taxon>Pentapetalae</taxon>
        <taxon>rosids</taxon>
        <taxon>fabids</taxon>
        <taxon>Rosales</taxon>
        <taxon>Rhamnaceae</taxon>
        <taxon>Paliureae</taxon>
        <taxon>Ziziphus</taxon>
    </lineage>
</organism>
<dbReference type="InterPro" id="IPR001087">
    <property type="entry name" value="GDSL"/>
</dbReference>
<evidence type="ECO:0000313" key="7">
    <source>
        <dbReference type="RefSeq" id="XP_060675988.1"/>
    </source>
</evidence>
<keyword evidence="6" id="KW-1185">Reference proteome</keyword>
<accession>A0ABM4AGX0</accession>
<dbReference type="RefSeq" id="XP_060675988.1">
    <property type="nucleotide sequence ID" value="XM_060820005.1"/>
</dbReference>